<proteinExistence type="predicted"/>
<evidence type="ECO:0000313" key="2">
    <source>
        <dbReference type="EMBL" id="CAB4814754.1"/>
    </source>
</evidence>
<name>A0A6J6Z2E5_9ZZZZ</name>
<accession>A0A6J6Z2E5</accession>
<feature type="region of interest" description="Disordered" evidence="1">
    <location>
        <begin position="1"/>
        <end position="25"/>
    </location>
</feature>
<organism evidence="2">
    <name type="scientific">freshwater metagenome</name>
    <dbReference type="NCBI Taxonomy" id="449393"/>
    <lineage>
        <taxon>unclassified sequences</taxon>
        <taxon>metagenomes</taxon>
        <taxon>ecological metagenomes</taxon>
    </lineage>
</organism>
<gene>
    <name evidence="2" type="ORF">UFOPK3099_00983</name>
</gene>
<dbReference type="AlphaFoldDB" id="A0A6J6Z2E5"/>
<sequence>MAAWPPSSGSSGNMLNTPTETLTAASKLRMPAHPSNLPTSELICVAPTIVPGRDDASLFVPTRWP</sequence>
<evidence type="ECO:0000256" key="1">
    <source>
        <dbReference type="SAM" id="MobiDB-lite"/>
    </source>
</evidence>
<dbReference type="EMBL" id="CAFAAV010000058">
    <property type="protein sequence ID" value="CAB4814754.1"/>
    <property type="molecule type" value="Genomic_DNA"/>
</dbReference>
<protein>
    <submittedName>
        <fullName evidence="2">Unannotated protein</fullName>
    </submittedName>
</protein>
<reference evidence="2" key="1">
    <citation type="submission" date="2020-05" db="EMBL/GenBank/DDBJ databases">
        <authorList>
            <person name="Chiriac C."/>
            <person name="Salcher M."/>
            <person name="Ghai R."/>
            <person name="Kavagutti S V."/>
        </authorList>
    </citation>
    <scope>NUCLEOTIDE SEQUENCE</scope>
</reference>
<feature type="compositionally biased region" description="Polar residues" evidence="1">
    <location>
        <begin position="7"/>
        <end position="24"/>
    </location>
</feature>